<name>A0A8J4QSB8_9ROSI</name>
<keyword evidence="3" id="KW-1185">Reference proteome</keyword>
<comment type="caution">
    <text evidence="2">The sequence shown here is derived from an EMBL/GenBank/DDBJ whole genome shotgun (WGS) entry which is preliminary data.</text>
</comment>
<evidence type="ECO:0000256" key="1">
    <source>
        <dbReference type="SAM" id="MobiDB-lite"/>
    </source>
</evidence>
<dbReference type="EMBL" id="JRKL02002930">
    <property type="protein sequence ID" value="KAF3957037.1"/>
    <property type="molecule type" value="Genomic_DNA"/>
</dbReference>
<dbReference type="AlphaFoldDB" id="A0A8J4QSB8"/>
<evidence type="ECO:0000313" key="2">
    <source>
        <dbReference type="EMBL" id="KAF3957037.1"/>
    </source>
</evidence>
<dbReference type="OrthoDB" id="10391391at2759"/>
<evidence type="ECO:0000313" key="3">
    <source>
        <dbReference type="Proteomes" id="UP000737018"/>
    </source>
</evidence>
<proteinExistence type="predicted"/>
<gene>
    <name evidence="2" type="ORF">CMV_017907</name>
</gene>
<feature type="region of interest" description="Disordered" evidence="1">
    <location>
        <begin position="78"/>
        <end position="97"/>
    </location>
</feature>
<protein>
    <submittedName>
        <fullName evidence="2">Uncharacterized protein</fullName>
    </submittedName>
</protein>
<dbReference type="Proteomes" id="UP000737018">
    <property type="component" value="Unassembled WGS sequence"/>
</dbReference>
<organism evidence="2 3">
    <name type="scientific">Castanea mollissima</name>
    <name type="common">Chinese chestnut</name>
    <dbReference type="NCBI Taxonomy" id="60419"/>
    <lineage>
        <taxon>Eukaryota</taxon>
        <taxon>Viridiplantae</taxon>
        <taxon>Streptophyta</taxon>
        <taxon>Embryophyta</taxon>
        <taxon>Tracheophyta</taxon>
        <taxon>Spermatophyta</taxon>
        <taxon>Magnoliopsida</taxon>
        <taxon>eudicotyledons</taxon>
        <taxon>Gunneridae</taxon>
        <taxon>Pentapetalae</taxon>
        <taxon>rosids</taxon>
        <taxon>fabids</taxon>
        <taxon>Fagales</taxon>
        <taxon>Fagaceae</taxon>
        <taxon>Castanea</taxon>
    </lineage>
</organism>
<reference evidence="2" key="1">
    <citation type="submission" date="2020-03" db="EMBL/GenBank/DDBJ databases">
        <title>Castanea mollissima Vanexum genome sequencing.</title>
        <authorList>
            <person name="Staton M."/>
        </authorList>
    </citation>
    <scope>NUCLEOTIDE SEQUENCE</scope>
    <source>
        <tissue evidence="2">Leaf</tissue>
    </source>
</reference>
<sequence>MDVISRCDLCSDAISRCNIRSDAISDALDWSSVDCKRTEAPKKAFLMGNSHKTTRLEKQENYSAWLWYSSPVILKLPHNPRLQPPAPGSSHQKKRLQ</sequence>
<accession>A0A8J4QSB8</accession>